<dbReference type="InterPro" id="IPR007110">
    <property type="entry name" value="Ig-like_dom"/>
</dbReference>
<dbReference type="PROSITE" id="PS50835">
    <property type="entry name" value="IG_LIKE"/>
    <property type="match status" value="1"/>
</dbReference>
<name>A0A9J7MPH1_BRAFL</name>
<protein>
    <submittedName>
        <fullName evidence="5">Uncharacterized protein LOC118414594</fullName>
    </submittedName>
</protein>
<dbReference type="SUPFAM" id="SSF48726">
    <property type="entry name" value="Immunoglobulin"/>
    <property type="match status" value="1"/>
</dbReference>
<dbReference type="AlphaFoldDB" id="A0A9J7MPH1"/>
<dbReference type="Proteomes" id="UP000001554">
    <property type="component" value="Chromosome 4"/>
</dbReference>
<keyword evidence="1" id="KW-0245">EGF-like domain</keyword>
<proteinExistence type="predicted"/>
<dbReference type="PROSITE" id="PS50026">
    <property type="entry name" value="EGF_3"/>
    <property type="match status" value="1"/>
</dbReference>
<evidence type="ECO:0000313" key="4">
    <source>
        <dbReference type="Proteomes" id="UP000001554"/>
    </source>
</evidence>
<gene>
    <name evidence="5" type="primary">LOC118414594</name>
</gene>
<sequence>MEPVFEERTFVPQTLEFDEYTAARFVQFKVAGWLILDQEIIYPYGYETDKKTPSGGCMLELYLPIETGRFDFEVTANSDFICAPTHSGYLTTTQAFPKYESNWPPDDWPWIPFWSYEPWEPIFTVLKITYYNVQVGENNSYLNQITCVVQGETYHIEVIVTACPIGRFGRVCMERCQCYNGASCHSFNGACKCAPGWKGRHCTIENPEVRISPSSSELTDLRYGQELQLTCTGYKFPIASITWFFEDVVSDLGRQSNVTKDWK</sequence>
<dbReference type="InterPro" id="IPR052108">
    <property type="entry name" value="MEGF/SIB"/>
</dbReference>
<dbReference type="Gene3D" id="2.170.300.10">
    <property type="entry name" value="Tie2 ligand-binding domain superfamily"/>
    <property type="match status" value="1"/>
</dbReference>
<dbReference type="PROSITE" id="PS01186">
    <property type="entry name" value="EGF_2"/>
    <property type="match status" value="1"/>
</dbReference>
<evidence type="ECO:0000259" key="2">
    <source>
        <dbReference type="PROSITE" id="PS50026"/>
    </source>
</evidence>
<keyword evidence="1" id="KW-1015">Disulfide bond</keyword>
<dbReference type="RefSeq" id="XP_035674645.1">
    <property type="nucleotide sequence ID" value="XM_035818752.1"/>
</dbReference>
<reference evidence="5" key="2">
    <citation type="submission" date="2025-08" db="UniProtKB">
        <authorList>
            <consortium name="RefSeq"/>
        </authorList>
    </citation>
    <scope>IDENTIFICATION</scope>
    <source>
        <strain evidence="5">S238N-H82</strain>
        <tissue evidence="5">Testes</tissue>
    </source>
</reference>
<dbReference type="PROSITE" id="PS00022">
    <property type="entry name" value="EGF_1"/>
    <property type="match status" value="1"/>
</dbReference>
<dbReference type="GO" id="GO:0030154">
    <property type="term" value="P:cell differentiation"/>
    <property type="evidence" value="ECO:0007669"/>
    <property type="project" value="UniProtKB-ARBA"/>
</dbReference>
<feature type="domain" description="Ig-like" evidence="3">
    <location>
        <begin position="207"/>
        <end position="263"/>
    </location>
</feature>
<keyword evidence="4" id="KW-1185">Reference proteome</keyword>
<dbReference type="InterPro" id="IPR036179">
    <property type="entry name" value="Ig-like_dom_sf"/>
</dbReference>
<organism evidence="4 5">
    <name type="scientific">Branchiostoma floridae</name>
    <name type="common">Florida lancelet</name>
    <name type="synonym">Amphioxus</name>
    <dbReference type="NCBI Taxonomy" id="7739"/>
    <lineage>
        <taxon>Eukaryota</taxon>
        <taxon>Metazoa</taxon>
        <taxon>Chordata</taxon>
        <taxon>Cephalochordata</taxon>
        <taxon>Leptocardii</taxon>
        <taxon>Amphioxiformes</taxon>
        <taxon>Branchiostomatidae</taxon>
        <taxon>Branchiostoma</taxon>
    </lineage>
</organism>
<feature type="domain" description="EGF-like" evidence="2">
    <location>
        <begin position="173"/>
        <end position="203"/>
    </location>
</feature>
<comment type="caution">
    <text evidence="1">Lacks conserved residue(s) required for the propagation of feature annotation.</text>
</comment>
<evidence type="ECO:0000259" key="3">
    <source>
        <dbReference type="PROSITE" id="PS50835"/>
    </source>
</evidence>
<feature type="disulfide bond" evidence="1">
    <location>
        <begin position="193"/>
        <end position="202"/>
    </location>
</feature>
<reference evidence="4" key="1">
    <citation type="journal article" date="2020" name="Nat. Ecol. Evol.">
        <title>Deeply conserved synteny resolves early events in vertebrate evolution.</title>
        <authorList>
            <person name="Simakov O."/>
            <person name="Marletaz F."/>
            <person name="Yue J.X."/>
            <person name="O'Connell B."/>
            <person name="Jenkins J."/>
            <person name="Brandt A."/>
            <person name="Calef R."/>
            <person name="Tung C.H."/>
            <person name="Huang T.K."/>
            <person name="Schmutz J."/>
            <person name="Satoh N."/>
            <person name="Yu J.K."/>
            <person name="Putnam N.H."/>
            <person name="Green R.E."/>
            <person name="Rokhsar D.S."/>
        </authorList>
    </citation>
    <scope>NUCLEOTIDE SEQUENCE [LARGE SCALE GENOMIC DNA]</scope>
    <source>
        <strain evidence="4">S238N-H82</strain>
    </source>
</reference>
<evidence type="ECO:0000256" key="1">
    <source>
        <dbReference type="PROSITE-ProRule" id="PRU00076"/>
    </source>
</evidence>
<dbReference type="PANTHER" id="PTHR24035">
    <property type="entry name" value="MULTIPLE EPIDERMAL GROWTH FACTOR-LIKE DOMAINS PROTEIN"/>
    <property type="match status" value="1"/>
</dbReference>
<dbReference type="CDD" id="cd00055">
    <property type="entry name" value="EGF_Lam"/>
    <property type="match status" value="1"/>
</dbReference>
<accession>A0A9J7MPH1</accession>
<evidence type="ECO:0000313" key="5">
    <source>
        <dbReference type="RefSeq" id="XP_035674645.1"/>
    </source>
</evidence>
<dbReference type="KEGG" id="bfo:118414594"/>
<dbReference type="PANTHER" id="PTHR24035:SF109">
    <property type="entry name" value="PROTEIN DRAPER"/>
    <property type="match status" value="1"/>
</dbReference>
<dbReference type="GeneID" id="118414594"/>
<dbReference type="InterPro" id="IPR000742">
    <property type="entry name" value="EGF"/>
</dbReference>
<dbReference type="InterPro" id="IPR002049">
    <property type="entry name" value="LE_dom"/>
</dbReference>
<dbReference type="OrthoDB" id="5853401at2759"/>